<protein>
    <submittedName>
        <fullName evidence="2">Jg24163 protein</fullName>
    </submittedName>
</protein>
<feature type="region of interest" description="Disordered" evidence="1">
    <location>
        <begin position="17"/>
        <end position="57"/>
    </location>
</feature>
<proteinExistence type="predicted"/>
<sequence>MTYLMRNPIRTYRQRMTMPGRTKKKKLLSSQICQDGSSSIAQNADSNDELPDSGDKKNLTLCLATTSLA</sequence>
<gene>
    <name evidence="2" type="primary">jg24163</name>
    <name evidence="2" type="ORF">PAEG_LOCUS21766</name>
</gene>
<evidence type="ECO:0000256" key="1">
    <source>
        <dbReference type="SAM" id="MobiDB-lite"/>
    </source>
</evidence>
<evidence type="ECO:0000313" key="2">
    <source>
        <dbReference type="EMBL" id="CAH2248575.1"/>
    </source>
</evidence>
<dbReference type="EMBL" id="CAKXAJ010025977">
    <property type="protein sequence ID" value="CAH2248575.1"/>
    <property type="molecule type" value="Genomic_DNA"/>
</dbReference>
<comment type="caution">
    <text evidence="2">The sequence shown here is derived from an EMBL/GenBank/DDBJ whole genome shotgun (WGS) entry which is preliminary data.</text>
</comment>
<evidence type="ECO:0000313" key="3">
    <source>
        <dbReference type="Proteomes" id="UP000838756"/>
    </source>
</evidence>
<keyword evidence="3" id="KW-1185">Reference proteome</keyword>
<dbReference type="Proteomes" id="UP000838756">
    <property type="component" value="Unassembled WGS sequence"/>
</dbReference>
<name>A0A8S4S7G0_9NEOP</name>
<feature type="compositionally biased region" description="Polar residues" evidence="1">
    <location>
        <begin position="28"/>
        <end position="45"/>
    </location>
</feature>
<dbReference type="OrthoDB" id="7378321at2759"/>
<dbReference type="AlphaFoldDB" id="A0A8S4S7G0"/>
<accession>A0A8S4S7G0</accession>
<reference evidence="2" key="1">
    <citation type="submission" date="2022-03" db="EMBL/GenBank/DDBJ databases">
        <authorList>
            <person name="Lindestad O."/>
        </authorList>
    </citation>
    <scope>NUCLEOTIDE SEQUENCE</scope>
</reference>
<organism evidence="2 3">
    <name type="scientific">Pararge aegeria aegeria</name>
    <dbReference type="NCBI Taxonomy" id="348720"/>
    <lineage>
        <taxon>Eukaryota</taxon>
        <taxon>Metazoa</taxon>
        <taxon>Ecdysozoa</taxon>
        <taxon>Arthropoda</taxon>
        <taxon>Hexapoda</taxon>
        <taxon>Insecta</taxon>
        <taxon>Pterygota</taxon>
        <taxon>Neoptera</taxon>
        <taxon>Endopterygota</taxon>
        <taxon>Lepidoptera</taxon>
        <taxon>Glossata</taxon>
        <taxon>Ditrysia</taxon>
        <taxon>Papilionoidea</taxon>
        <taxon>Nymphalidae</taxon>
        <taxon>Satyrinae</taxon>
        <taxon>Satyrini</taxon>
        <taxon>Parargina</taxon>
        <taxon>Pararge</taxon>
    </lineage>
</organism>